<gene>
    <name evidence="8" type="ORF">ACAOBT_LOCUS14680</name>
</gene>
<dbReference type="OrthoDB" id="6780556at2759"/>
<feature type="region of interest" description="Disordered" evidence="6">
    <location>
        <begin position="90"/>
        <end position="119"/>
    </location>
</feature>
<name>A0A9P0KYN8_ACAOB</name>
<evidence type="ECO:0000259" key="7">
    <source>
        <dbReference type="PROSITE" id="PS50157"/>
    </source>
</evidence>
<dbReference type="SMART" id="SM00355">
    <property type="entry name" value="ZnF_C2H2"/>
    <property type="match status" value="11"/>
</dbReference>
<dbReference type="InterPro" id="IPR022755">
    <property type="entry name" value="Znf_C2H2_jaz"/>
</dbReference>
<dbReference type="InterPro" id="IPR013087">
    <property type="entry name" value="Znf_C2H2_type"/>
</dbReference>
<keyword evidence="9" id="KW-1185">Reference proteome</keyword>
<dbReference type="PANTHER" id="PTHR24379">
    <property type="entry name" value="KRAB AND ZINC FINGER DOMAIN-CONTAINING"/>
    <property type="match status" value="1"/>
</dbReference>
<keyword evidence="1" id="KW-0479">Metal-binding</keyword>
<organism evidence="8 9">
    <name type="scientific">Acanthoscelides obtectus</name>
    <name type="common">Bean weevil</name>
    <name type="synonym">Bruchus obtectus</name>
    <dbReference type="NCBI Taxonomy" id="200917"/>
    <lineage>
        <taxon>Eukaryota</taxon>
        <taxon>Metazoa</taxon>
        <taxon>Ecdysozoa</taxon>
        <taxon>Arthropoda</taxon>
        <taxon>Hexapoda</taxon>
        <taxon>Insecta</taxon>
        <taxon>Pterygota</taxon>
        <taxon>Neoptera</taxon>
        <taxon>Endopterygota</taxon>
        <taxon>Coleoptera</taxon>
        <taxon>Polyphaga</taxon>
        <taxon>Cucujiformia</taxon>
        <taxon>Chrysomeloidea</taxon>
        <taxon>Chrysomelidae</taxon>
        <taxon>Bruchinae</taxon>
        <taxon>Bruchini</taxon>
        <taxon>Acanthoscelides</taxon>
    </lineage>
</organism>
<protein>
    <recommendedName>
        <fullName evidence="7">C2H2-type domain-containing protein</fullName>
    </recommendedName>
</protein>
<proteinExistence type="predicted"/>
<feature type="domain" description="C2H2-type" evidence="7">
    <location>
        <begin position="452"/>
        <end position="479"/>
    </location>
</feature>
<dbReference type="Pfam" id="PF12171">
    <property type="entry name" value="zf-C2H2_jaz"/>
    <property type="match status" value="1"/>
</dbReference>
<feature type="domain" description="C2H2-type" evidence="7">
    <location>
        <begin position="319"/>
        <end position="346"/>
    </location>
</feature>
<feature type="domain" description="C2H2-type" evidence="7">
    <location>
        <begin position="521"/>
        <end position="548"/>
    </location>
</feature>
<dbReference type="PANTHER" id="PTHR24379:SF121">
    <property type="entry name" value="C2H2-TYPE DOMAIN-CONTAINING PROTEIN"/>
    <property type="match status" value="1"/>
</dbReference>
<sequence length="552" mass="63550">MDLKDDTPVIKQEFEKPYENAEIMDTAEIKLEEVEIHYEGLKVEPASEGSMDGANLIPDTLIYVKMENQLADKIKSEKVEEEDFDNLQLTEEFDIKSEDDSMPDTSSNRGAKKRKLPKKPQTFGAKRKLFFCYKCNYPARSKNELCRRITGSECNTRTNSDLEDSKFARPMNVFVCTRCDDVFTSKMHLDEHIKNYIASIDSCNNKTIDKESFALDEKLNMCSHCNTSFKFKQTLDNHIVQKHPECIGSVKSRIHTCELCTFKTTFRHELNKHTVIHSNSAPSNICKHCNRTFKSQQSLDNHVVMNHPEFMTSINRKIHECSQCDFKTTFKQNLKKHSLVHLSTVPNAKISTCSHCNATFSDKQEFNNHIIANHPEIATSIKKKLHVCSFCSYKTSIKRAFKDHLLMHPGASARKSGKCEHCNVTFTREMTLDDHIVRNHPEFIGSVTRKIHECSDCGYKTTYKNHLDEHMLRHSRTDSGVCDKSILCSHCDASFKCKISLDDHILKKHPEFKATVTRKTYFCTLCDHSTVRKRDFDLHMVIHHGCKANSTK</sequence>
<dbReference type="PROSITE" id="PS50157">
    <property type="entry name" value="ZINC_FINGER_C2H2_2"/>
    <property type="match status" value="4"/>
</dbReference>
<evidence type="ECO:0000256" key="2">
    <source>
        <dbReference type="ARBA" id="ARBA00022737"/>
    </source>
</evidence>
<dbReference type="GO" id="GO:0008270">
    <property type="term" value="F:zinc ion binding"/>
    <property type="evidence" value="ECO:0007669"/>
    <property type="project" value="UniProtKB-KW"/>
</dbReference>
<comment type="caution">
    <text evidence="8">The sequence shown here is derived from an EMBL/GenBank/DDBJ whole genome shotgun (WGS) entry which is preliminary data.</text>
</comment>
<dbReference type="EMBL" id="CAKOFQ010006913">
    <property type="protein sequence ID" value="CAH1981797.1"/>
    <property type="molecule type" value="Genomic_DNA"/>
</dbReference>
<evidence type="ECO:0000256" key="1">
    <source>
        <dbReference type="ARBA" id="ARBA00022723"/>
    </source>
</evidence>
<evidence type="ECO:0000256" key="5">
    <source>
        <dbReference type="PROSITE-ProRule" id="PRU00042"/>
    </source>
</evidence>
<dbReference type="SUPFAM" id="SSF57667">
    <property type="entry name" value="beta-beta-alpha zinc fingers"/>
    <property type="match status" value="5"/>
</dbReference>
<dbReference type="Gene3D" id="3.30.160.60">
    <property type="entry name" value="Classic Zinc Finger"/>
    <property type="match status" value="5"/>
</dbReference>
<keyword evidence="2" id="KW-0677">Repeat</keyword>
<keyword evidence="4" id="KW-0862">Zinc</keyword>
<keyword evidence="3 5" id="KW-0863">Zinc-finger</keyword>
<dbReference type="AlphaFoldDB" id="A0A9P0KYN8"/>
<evidence type="ECO:0000256" key="4">
    <source>
        <dbReference type="ARBA" id="ARBA00022833"/>
    </source>
</evidence>
<dbReference type="Proteomes" id="UP001152888">
    <property type="component" value="Unassembled WGS sequence"/>
</dbReference>
<dbReference type="PROSITE" id="PS00028">
    <property type="entry name" value="ZINC_FINGER_C2H2_1"/>
    <property type="match status" value="5"/>
</dbReference>
<evidence type="ECO:0000256" key="6">
    <source>
        <dbReference type="SAM" id="MobiDB-lite"/>
    </source>
</evidence>
<dbReference type="Pfam" id="PF12874">
    <property type="entry name" value="zf-met"/>
    <property type="match status" value="1"/>
</dbReference>
<dbReference type="InterPro" id="IPR036236">
    <property type="entry name" value="Znf_C2H2_sf"/>
</dbReference>
<evidence type="ECO:0000313" key="9">
    <source>
        <dbReference type="Proteomes" id="UP001152888"/>
    </source>
</evidence>
<reference evidence="8" key="1">
    <citation type="submission" date="2022-03" db="EMBL/GenBank/DDBJ databases">
        <authorList>
            <person name="Sayadi A."/>
        </authorList>
    </citation>
    <scope>NUCLEOTIDE SEQUENCE</scope>
</reference>
<accession>A0A9P0KYN8</accession>
<evidence type="ECO:0000256" key="3">
    <source>
        <dbReference type="ARBA" id="ARBA00022771"/>
    </source>
</evidence>
<evidence type="ECO:0000313" key="8">
    <source>
        <dbReference type="EMBL" id="CAH1981797.1"/>
    </source>
</evidence>
<feature type="domain" description="C2H2-type" evidence="7">
    <location>
        <begin position="255"/>
        <end position="282"/>
    </location>
</feature>